<proteinExistence type="inferred from homology"/>
<dbReference type="HOGENOM" id="CLU_032751_2_0_1"/>
<dbReference type="AlphaFoldDB" id="A0A0C3AB90"/>
<dbReference type="InterPro" id="IPR019564">
    <property type="entry name" value="Sam37/metaxin_N"/>
</dbReference>
<dbReference type="InterPro" id="IPR036282">
    <property type="entry name" value="Glutathione-S-Trfase_C_sf"/>
</dbReference>
<keyword evidence="6" id="KW-0496">Mitochondrion</keyword>
<evidence type="ECO:0000256" key="6">
    <source>
        <dbReference type="ARBA" id="ARBA00023128"/>
    </source>
</evidence>
<dbReference type="InterPro" id="IPR033468">
    <property type="entry name" value="Metaxin_GST"/>
</dbReference>
<dbReference type="GO" id="GO:0015031">
    <property type="term" value="P:protein transport"/>
    <property type="evidence" value="ECO:0007669"/>
    <property type="project" value="UniProtKB-KW"/>
</dbReference>
<keyword evidence="4" id="KW-1000">Mitochondrion outer membrane</keyword>
<evidence type="ECO:0000256" key="5">
    <source>
        <dbReference type="ARBA" id="ARBA00022927"/>
    </source>
</evidence>
<evidence type="ECO:0008006" key="13">
    <source>
        <dbReference type="Google" id="ProtNLM"/>
    </source>
</evidence>
<feature type="domain" description="Metaxin glutathione S-transferase" evidence="10">
    <location>
        <begin position="214"/>
        <end position="269"/>
    </location>
</feature>
<dbReference type="GO" id="GO:0001401">
    <property type="term" value="C:SAM complex"/>
    <property type="evidence" value="ECO:0007669"/>
    <property type="project" value="InterPro"/>
</dbReference>
<reference evidence="12" key="2">
    <citation type="submission" date="2015-01" db="EMBL/GenBank/DDBJ databases">
        <title>Evolutionary Origins and Diversification of the Mycorrhizal Mutualists.</title>
        <authorList>
            <consortium name="DOE Joint Genome Institute"/>
            <consortium name="Mycorrhizal Genomics Consortium"/>
            <person name="Kohler A."/>
            <person name="Kuo A."/>
            <person name="Nagy L.G."/>
            <person name="Floudas D."/>
            <person name="Copeland A."/>
            <person name="Barry K.W."/>
            <person name="Cichocki N."/>
            <person name="Veneault-Fourrey C."/>
            <person name="LaButti K."/>
            <person name="Lindquist E.A."/>
            <person name="Lipzen A."/>
            <person name="Lundell T."/>
            <person name="Morin E."/>
            <person name="Murat C."/>
            <person name="Riley R."/>
            <person name="Ohm R."/>
            <person name="Sun H."/>
            <person name="Tunlid A."/>
            <person name="Henrissat B."/>
            <person name="Grigoriev I.V."/>
            <person name="Hibbett D.S."/>
            <person name="Martin F."/>
        </authorList>
    </citation>
    <scope>NUCLEOTIDE SEQUENCE [LARGE SCALE GENOMIC DNA]</scope>
    <source>
        <strain evidence="12">Foug A</strain>
    </source>
</reference>
<dbReference type="SUPFAM" id="SSF47616">
    <property type="entry name" value="GST C-terminal domain-like"/>
    <property type="match status" value="1"/>
</dbReference>
<evidence type="ECO:0000256" key="8">
    <source>
        <dbReference type="SAM" id="MobiDB-lite"/>
    </source>
</evidence>
<dbReference type="PANTHER" id="PTHR12289">
    <property type="entry name" value="METAXIN RELATED"/>
    <property type="match status" value="1"/>
</dbReference>
<dbReference type="FunCoup" id="A0A0C3AB90">
    <property type="interactions" value="163"/>
</dbReference>
<protein>
    <recommendedName>
        <fullName evidence="13">Mitochondrial outer membrane transport complex Sam37/metaxin N-terminal domain-containing protein</fullName>
    </recommendedName>
</protein>
<keyword evidence="5" id="KW-0653">Protein transport</keyword>
<sequence>MSDAPYILHILPPKWDLQSLDPACLAAIMYLQLSMPGKFQVAACSDPDVSPNGLLPFLTHGHLSIASLPAIVSFVASLSKTRTPGVTDIDASLSPSQKAQRTAWWSHVESNLGDLVSHIFYGVDSNFWGLTKPTLASIMPVPQRYYVPGRIRESYRPRLESSGLWSIPAAEQEKKNPFSKDQRKQEDNKGTFARVFEREKVTEKARTIFGIHARLLEEKQFLCGDGLTSLDVYLTAHILLLANPPFPDSVLQVLLLENYPSLVDHARRIQAEVARAPAYESAPPPQLSILSLFSSDRSITKPEAKPTNPDIVRFRRMRWMWIAFTLGAAAYHIWNRFEIRRVPDDDQEDGVAKEETKEEVSSET</sequence>
<keyword evidence="3" id="KW-0813">Transport</keyword>
<reference evidence="11 12" key="1">
    <citation type="submission" date="2014-04" db="EMBL/GenBank/DDBJ databases">
        <authorList>
            <consortium name="DOE Joint Genome Institute"/>
            <person name="Kuo A."/>
            <person name="Kohler A."/>
            <person name="Nagy L.G."/>
            <person name="Floudas D."/>
            <person name="Copeland A."/>
            <person name="Barry K.W."/>
            <person name="Cichocki N."/>
            <person name="Veneault-Fourrey C."/>
            <person name="LaButti K."/>
            <person name="Lindquist E.A."/>
            <person name="Lipzen A."/>
            <person name="Lundell T."/>
            <person name="Morin E."/>
            <person name="Murat C."/>
            <person name="Sun H."/>
            <person name="Tunlid A."/>
            <person name="Henrissat B."/>
            <person name="Grigoriev I.V."/>
            <person name="Hibbett D.S."/>
            <person name="Martin F."/>
            <person name="Nordberg H.P."/>
            <person name="Cantor M.N."/>
            <person name="Hua S.X."/>
        </authorList>
    </citation>
    <scope>NUCLEOTIDE SEQUENCE [LARGE SCALE GENOMIC DNA]</scope>
    <source>
        <strain evidence="11 12">Foug A</strain>
    </source>
</reference>
<accession>A0A0C3AB90</accession>
<evidence type="ECO:0000256" key="3">
    <source>
        <dbReference type="ARBA" id="ARBA00022448"/>
    </source>
</evidence>
<evidence type="ECO:0000259" key="10">
    <source>
        <dbReference type="Pfam" id="PF17171"/>
    </source>
</evidence>
<evidence type="ECO:0000256" key="2">
    <source>
        <dbReference type="ARBA" id="ARBA00009170"/>
    </source>
</evidence>
<dbReference type="Proteomes" id="UP000053989">
    <property type="component" value="Unassembled WGS sequence"/>
</dbReference>
<dbReference type="Gene3D" id="1.20.1050.10">
    <property type="match status" value="1"/>
</dbReference>
<comment type="subcellular location">
    <subcellularLocation>
        <location evidence="1">Mitochondrion outer membrane</location>
    </subcellularLocation>
</comment>
<evidence type="ECO:0000313" key="12">
    <source>
        <dbReference type="Proteomes" id="UP000053989"/>
    </source>
</evidence>
<dbReference type="InterPro" id="IPR050931">
    <property type="entry name" value="Mito_Protein_Transport_Metaxin"/>
</dbReference>
<evidence type="ECO:0000256" key="1">
    <source>
        <dbReference type="ARBA" id="ARBA00004294"/>
    </source>
</evidence>
<evidence type="ECO:0000256" key="4">
    <source>
        <dbReference type="ARBA" id="ARBA00022787"/>
    </source>
</evidence>
<evidence type="ECO:0000259" key="9">
    <source>
        <dbReference type="Pfam" id="PF10568"/>
    </source>
</evidence>
<comment type="similarity">
    <text evidence="2">Belongs to the metaxin family.</text>
</comment>
<keyword evidence="7" id="KW-0472">Membrane</keyword>
<dbReference type="PANTHER" id="PTHR12289:SF41">
    <property type="entry name" value="FAILED AXON CONNECTIONS-RELATED"/>
    <property type="match status" value="1"/>
</dbReference>
<organism evidence="11 12">
    <name type="scientific">Scleroderma citrinum Foug A</name>
    <dbReference type="NCBI Taxonomy" id="1036808"/>
    <lineage>
        <taxon>Eukaryota</taxon>
        <taxon>Fungi</taxon>
        <taxon>Dikarya</taxon>
        <taxon>Basidiomycota</taxon>
        <taxon>Agaricomycotina</taxon>
        <taxon>Agaricomycetes</taxon>
        <taxon>Agaricomycetidae</taxon>
        <taxon>Boletales</taxon>
        <taxon>Sclerodermatineae</taxon>
        <taxon>Sclerodermataceae</taxon>
        <taxon>Scleroderma</taxon>
    </lineage>
</organism>
<dbReference type="STRING" id="1036808.A0A0C3AB90"/>
<feature type="region of interest" description="Disordered" evidence="8">
    <location>
        <begin position="345"/>
        <end position="364"/>
    </location>
</feature>
<dbReference type="GO" id="GO:0007005">
    <property type="term" value="P:mitochondrion organization"/>
    <property type="evidence" value="ECO:0007669"/>
    <property type="project" value="TreeGrafter"/>
</dbReference>
<evidence type="ECO:0000256" key="7">
    <source>
        <dbReference type="ARBA" id="ARBA00023136"/>
    </source>
</evidence>
<dbReference type="Pfam" id="PF17171">
    <property type="entry name" value="GST_C_6"/>
    <property type="match status" value="1"/>
</dbReference>
<keyword evidence="12" id="KW-1185">Reference proteome</keyword>
<dbReference type="OrthoDB" id="5835136at2759"/>
<evidence type="ECO:0000313" key="11">
    <source>
        <dbReference type="EMBL" id="KIM62157.1"/>
    </source>
</evidence>
<dbReference type="InParanoid" id="A0A0C3AB90"/>
<feature type="domain" description="Mitochondrial outer membrane transport complex Sam37/metaxin N-terminal" evidence="9">
    <location>
        <begin position="24"/>
        <end position="152"/>
    </location>
</feature>
<dbReference type="Pfam" id="PF10568">
    <property type="entry name" value="Tom37"/>
    <property type="match status" value="1"/>
</dbReference>
<dbReference type="CDD" id="cd03054">
    <property type="entry name" value="GST_N_Metaxin"/>
    <property type="match status" value="1"/>
</dbReference>
<name>A0A0C3AB90_9AGAM</name>
<gene>
    <name evidence="11" type="ORF">SCLCIDRAFT_848921</name>
</gene>
<dbReference type="EMBL" id="KN822045">
    <property type="protein sequence ID" value="KIM62157.1"/>
    <property type="molecule type" value="Genomic_DNA"/>
</dbReference>